<dbReference type="Proteomes" id="UP000728106">
    <property type="component" value="Unassembled WGS sequence"/>
</dbReference>
<evidence type="ECO:0000313" key="4">
    <source>
        <dbReference type="Proteomes" id="UP000728106"/>
    </source>
</evidence>
<keyword evidence="4" id="KW-1185">Reference proteome</keyword>
<accession>A0A4Z0RKW9</accession>
<keyword evidence="1" id="KW-0732">Signal</keyword>
<name>A0A4Z0RKW9_WEICO</name>
<dbReference type="RefSeq" id="WP_003609202.1">
    <property type="nucleotide sequence ID" value="NZ_ALXH01000117.1"/>
</dbReference>
<evidence type="ECO:0008006" key="5">
    <source>
        <dbReference type="Google" id="ProtNLM"/>
    </source>
</evidence>
<dbReference type="AlphaFoldDB" id="A0A4Z0RKW9"/>
<feature type="chain" id="PRO_5044616895" description="WxL domain-containing protein" evidence="1">
    <location>
        <begin position="26"/>
        <end position="202"/>
    </location>
</feature>
<reference evidence="3 4" key="2">
    <citation type="journal article" date="2021" name="Int. J. Food Microbiol.">
        <title>Safety demonstration of a microbial species for use in the food chain: Weissella confusa.</title>
        <authorList>
            <person name="Bourdichon F."/>
            <person name="Patrone V."/>
            <person name="Fontana A."/>
            <person name="Milani G."/>
            <person name="Morelli L."/>
        </authorList>
    </citation>
    <scope>NUCLEOTIDE SEQUENCE [LARGE SCALE GENOMIC DNA]</scope>
    <source>
        <strain evidence="2">CCUG 30943</strain>
        <strain evidence="3 4">CCUG 43002</strain>
    </source>
</reference>
<evidence type="ECO:0000313" key="2">
    <source>
        <dbReference type="EMBL" id="MBJ7633534.1"/>
    </source>
</evidence>
<dbReference type="EMBL" id="JAAOCP010000020">
    <property type="protein sequence ID" value="MBJ7639934.1"/>
    <property type="molecule type" value="Genomic_DNA"/>
</dbReference>
<sequence length="202" mass="20569">MKFATIAASVLVASSVLATAGVVSADVKTAEGTAEVSVTGEGGVLQIDKAPGVQQKGDVTGANLKFQDVTLNEFLTKDSVETTAPMSEGAFGVTNTTGTPNWTLTAKVGTFTGTNNEGTFEGLGMSMNPTGVEGNDLPLNGTAALYTSADKDGWNTSHTVWQNAGTATAKMSVPSTVKLGKYTADITYTLTTGTSTNTPSGN</sequence>
<gene>
    <name evidence="3" type="ORF">HAU20_11200</name>
    <name evidence="2" type="ORF">HAU43_10635</name>
</gene>
<dbReference type="Proteomes" id="UP000808038">
    <property type="component" value="Unassembled WGS sequence"/>
</dbReference>
<dbReference type="GeneID" id="57978333"/>
<feature type="signal peptide" evidence="1">
    <location>
        <begin position="1"/>
        <end position="25"/>
    </location>
</feature>
<evidence type="ECO:0000313" key="3">
    <source>
        <dbReference type="EMBL" id="MBJ7639934.1"/>
    </source>
</evidence>
<proteinExistence type="predicted"/>
<comment type="caution">
    <text evidence="3">The sequence shown here is derived from an EMBL/GenBank/DDBJ whole genome shotgun (WGS) entry which is preliminary data.</text>
</comment>
<dbReference type="EMBL" id="JAAOCX010000019">
    <property type="protein sequence ID" value="MBJ7633534.1"/>
    <property type="molecule type" value="Genomic_DNA"/>
</dbReference>
<evidence type="ECO:0000256" key="1">
    <source>
        <dbReference type="SAM" id="SignalP"/>
    </source>
</evidence>
<organism evidence="3 4">
    <name type="scientific">Weissella confusa</name>
    <name type="common">Lactobacillus confusus</name>
    <dbReference type="NCBI Taxonomy" id="1583"/>
    <lineage>
        <taxon>Bacteria</taxon>
        <taxon>Bacillati</taxon>
        <taxon>Bacillota</taxon>
        <taxon>Bacilli</taxon>
        <taxon>Lactobacillales</taxon>
        <taxon>Lactobacillaceae</taxon>
        <taxon>Weissella</taxon>
    </lineage>
</organism>
<reference evidence="3" key="1">
    <citation type="submission" date="2020-02" db="EMBL/GenBank/DDBJ databases">
        <authorList>
            <person name="Fontana A."/>
            <person name="Patrone V."/>
            <person name="Morelli L."/>
        </authorList>
    </citation>
    <scope>NUCLEOTIDE SEQUENCE</scope>
    <source>
        <strain evidence="2">CCUG 30943</strain>
        <strain evidence="3">CCUG 43002</strain>
    </source>
</reference>
<protein>
    <recommendedName>
        <fullName evidence="5">WxL domain-containing protein</fullName>
    </recommendedName>
</protein>